<evidence type="ECO:0000259" key="2">
    <source>
        <dbReference type="Pfam" id="PF08666"/>
    </source>
</evidence>
<keyword evidence="1" id="KW-1133">Transmembrane helix</keyword>
<proteinExistence type="predicted"/>
<dbReference type="Proteomes" id="UP000442694">
    <property type="component" value="Unassembled WGS sequence"/>
</dbReference>
<accession>A0A833JEI0</accession>
<dbReference type="RefSeq" id="WP_152211304.1">
    <property type="nucleotide sequence ID" value="NZ_WFLN01000004.1"/>
</dbReference>
<feature type="transmembrane region" description="Helical" evidence="1">
    <location>
        <begin position="28"/>
        <end position="49"/>
    </location>
</feature>
<dbReference type="CDD" id="cd11614">
    <property type="entry name" value="SAF_CpaB_FlgA_like"/>
    <property type="match status" value="1"/>
</dbReference>
<sequence>MKNTNLLWNDLKENPQKNVNNSDNKSQLFLTILLAILTTAIQYLLFYVFTSEDSIKINRNKYAVAVAKKNISKGHIVGDDNIKFVYLDLGENKDHFILSSEFESIRGKTILTYVNENTPLVKNLFHSISQTATLPEKIPFGKRLFVLEVEQNSLLEHLQIGDRIDIIAHIQIPQFGKVTETILDGIEIVGIGTQTSRQGKRNSSKSLSLYISPDEVKIISFMKQYSFFSVSLRNPNDYSSKKSSAMTFNKFIEDPIIKKIIKDDSFQIIQGKSIK</sequence>
<evidence type="ECO:0000313" key="4">
    <source>
        <dbReference type="Proteomes" id="UP000442694"/>
    </source>
</evidence>
<organism evidence="3 4">
    <name type="scientific">Fluviispira multicolorata</name>
    <dbReference type="NCBI Taxonomy" id="2654512"/>
    <lineage>
        <taxon>Bacteria</taxon>
        <taxon>Pseudomonadati</taxon>
        <taxon>Bdellovibrionota</taxon>
        <taxon>Oligoflexia</taxon>
        <taxon>Silvanigrellales</taxon>
        <taxon>Silvanigrellaceae</taxon>
        <taxon>Fluviispira</taxon>
    </lineage>
</organism>
<evidence type="ECO:0000256" key="1">
    <source>
        <dbReference type="SAM" id="Phobius"/>
    </source>
</evidence>
<gene>
    <name evidence="3" type="ORF">GCL57_00530</name>
</gene>
<keyword evidence="1" id="KW-0472">Membrane</keyword>
<keyword evidence="1" id="KW-0812">Transmembrane</keyword>
<reference evidence="3 4" key="1">
    <citation type="submission" date="2019-10" db="EMBL/GenBank/DDBJ databases">
        <title>New genus of Silvanigrellaceae.</title>
        <authorList>
            <person name="Pitt A."/>
            <person name="Hahn M.W."/>
        </authorList>
    </citation>
    <scope>NUCLEOTIDE SEQUENCE [LARGE SCALE GENOMIC DNA]</scope>
    <source>
        <strain evidence="3 4">33A1-SZDP</strain>
    </source>
</reference>
<protein>
    <recommendedName>
        <fullName evidence="2">SAF domain-containing protein</fullName>
    </recommendedName>
</protein>
<dbReference type="Pfam" id="PF08666">
    <property type="entry name" value="SAF"/>
    <property type="match status" value="1"/>
</dbReference>
<comment type="caution">
    <text evidence="3">The sequence shown here is derived from an EMBL/GenBank/DDBJ whole genome shotgun (WGS) entry which is preliminary data.</text>
</comment>
<evidence type="ECO:0000313" key="3">
    <source>
        <dbReference type="EMBL" id="KAB8033216.1"/>
    </source>
</evidence>
<feature type="domain" description="SAF" evidence="2">
    <location>
        <begin position="63"/>
        <end position="122"/>
    </location>
</feature>
<name>A0A833JEI0_9BACT</name>
<dbReference type="EMBL" id="WFLN01000004">
    <property type="protein sequence ID" value="KAB8033216.1"/>
    <property type="molecule type" value="Genomic_DNA"/>
</dbReference>
<dbReference type="InterPro" id="IPR013974">
    <property type="entry name" value="SAF"/>
</dbReference>
<keyword evidence="4" id="KW-1185">Reference proteome</keyword>
<dbReference type="AlphaFoldDB" id="A0A833JEI0"/>